<proteinExistence type="predicted"/>
<accession>A0A172YEJ4</accession>
<evidence type="ECO:0000313" key="2">
    <source>
        <dbReference type="Proteomes" id="UP000077875"/>
    </source>
</evidence>
<sequence>MATITKRQKKDDSLSYTAQIRIMRHGRKAHTEARTFPRKAMAVEWAKRRELELAEPGGVLLARWKGVTLDDAIERYQQEYMAGAGRTKKATMNALRRFPLARREIAQMLSGDFIFPYESKSIGSRWARATAALAIDDLRFHEPTPRRHVQAIRKGLRHSRGAAIHAA</sequence>
<dbReference type="EMBL" id="CP015243">
    <property type="protein sequence ID" value="ANF57689.1"/>
    <property type="molecule type" value="Genomic_DNA"/>
</dbReference>
<dbReference type="Proteomes" id="UP000077875">
    <property type="component" value="Chromosome"/>
</dbReference>
<evidence type="ECO:0008006" key="3">
    <source>
        <dbReference type="Google" id="ProtNLM"/>
    </source>
</evidence>
<gene>
    <name evidence="1" type="ORF">A5892_09615</name>
</gene>
<organism evidence="1 2">
    <name type="scientific">Halotalea alkalilenta</name>
    <dbReference type="NCBI Taxonomy" id="376489"/>
    <lineage>
        <taxon>Bacteria</taxon>
        <taxon>Pseudomonadati</taxon>
        <taxon>Pseudomonadota</taxon>
        <taxon>Gammaproteobacteria</taxon>
        <taxon>Oceanospirillales</taxon>
        <taxon>Halomonadaceae</taxon>
        <taxon>Halotalea</taxon>
    </lineage>
</organism>
<keyword evidence="2" id="KW-1185">Reference proteome</keyword>
<reference evidence="1 2" key="1">
    <citation type="submission" date="2016-04" db="EMBL/GenBank/DDBJ databases">
        <title>Complete Genome Sequence of Halotalea alkalilenta IHB B 13600.</title>
        <authorList>
            <person name="Swarnkar M.K."/>
            <person name="Sharma A."/>
            <person name="Kaushal K."/>
            <person name="Soni R."/>
            <person name="Rana S."/>
            <person name="Singh A.K."/>
            <person name="Gulati A."/>
        </authorList>
    </citation>
    <scope>NUCLEOTIDE SEQUENCE [LARGE SCALE GENOMIC DNA]</scope>
    <source>
        <strain evidence="1 2">IHB B 13600</strain>
    </source>
</reference>
<protein>
    <recommendedName>
        <fullName evidence="3">Integrase</fullName>
    </recommendedName>
</protein>
<dbReference type="RefSeq" id="WP_064122617.1">
    <property type="nucleotide sequence ID" value="NZ_CP015243.1"/>
</dbReference>
<dbReference type="KEGG" id="haa:A5892_09615"/>
<evidence type="ECO:0000313" key="1">
    <source>
        <dbReference type="EMBL" id="ANF57689.1"/>
    </source>
</evidence>
<name>A0A172YEJ4_9GAMM</name>
<dbReference type="AlphaFoldDB" id="A0A172YEJ4"/>